<feature type="domain" description="NADH:quinone oxidoreductase/Mrp antiporter transmembrane" evidence="7">
    <location>
        <begin position="131"/>
        <end position="432"/>
    </location>
</feature>
<feature type="transmembrane region" description="Helical" evidence="6">
    <location>
        <begin position="167"/>
        <end position="187"/>
    </location>
</feature>
<evidence type="ECO:0000256" key="3">
    <source>
        <dbReference type="ARBA" id="ARBA00022692"/>
    </source>
</evidence>
<keyword evidence="4 6" id="KW-1133">Transmembrane helix</keyword>
<comment type="similarity">
    <text evidence="2">Belongs to the complex I subunit 4 family.</text>
</comment>
<organism evidence="8 9">
    <name type="scientific">Halobaculum marinum</name>
    <dbReference type="NCBI Taxonomy" id="3031996"/>
    <lineage>
        <taxon>Archaea</taxon>
        <taxon>Methanobacteriati</taxon>
        <taxon>Methanobacteriota</taxon>
        <taxon>Stenosarchaea group</taxon>
        <taxon>Halobacteria</taxon>
        <taxon>Halobacteriales</taxon>
        <taxon>Haloferacaceae</taxon>
        <taxon>Halobaculum</taxon>
    </lineage>
</organism>
<dbReference type="PANTHER" id="PTHR43507:SF1">
    <property type="entry name" value="NADH-UBIQUINONE OXIDOREDUCTASE CHAIN 4"/>
    <property type="match status" value="1"/>
</dbReference>
<sequence>MIIEALIGFTFLAALVVMLAPDEYAGKLAFALSLLPVVGSLYMWAGFDAGGNALMAGSIAYQTQLEWMSVAGYELQWFVGVDGISLPLVVLSTVLSSLAIVSAWTPIDTRQSQFYGLMLFMEANLLGVFTALDFFLWFVFWEAVLVPMYFLIGVWGGPRRKYAAIKFFVYTNIASLVMFIGFMALVFNLPVGSFGLPEITQALQAGELSGFVGLDPATLKLVAFVSMFAGFAVKVPVVPFHTWLPDAHVQAPTPVSVMLAGVLLKMGTYALLRFNFTMLPDVGTRPLVAAVIAAVAVISVIYGAMLALAQQDLKRIVAYSSVSSMGYVILGLVAYTGLGIGGATFQMVAHGLISGLMFMAVGVIYNVTHTRMVGDMSGMADRMPITTGILIAGAFGYMGLPLMAGFAAEYFIFQGAFASTVIPSAPLFTAASMFGIVIVAGYLLFAMQRTLFGEFRLDSDYEVHRAAFHDVAPLAVLLLCTIALGVAPDIFFDMITDAIEPVVAVVGGGA</sequence>
<dbReference type="EMBL" id="JBHTAG010000002">
    <property type="protein sequence ID" value="MFC7096626.1"/>
    <property type="molecule type" value="Genomic_DNA"/>
</dbReference>
<keyword evidence="5 6" id="KW-0472">Membrane</keyword>
<dbReference type="GeneID" id="79269484"/>
<feature type="transmembrane region" description="Helical" evidence="6">
    <location>
        <begin position="347"/>
        <end position="368"/>
    </location>
</feature>
<accession>A0ABD5X0C3</accession>
<gene>
    <name evidence="8" type="ORF">ACFQKD_04845</name>
</gene>
<evidence type="ECO:0000313" key="9">
    <source>
        <dbReference type="Proteomes" id="UP001596388"/>
    </source>
</evidence>
<dbReference type="InterPro" id="IPR010227">
    <property type="entry name" value="NADH_Q_OxRdtase_chainM/4"/>
</dbReference>
<dbReference type="PANTHER" id="PTHR43507">
    <property type="entry name" value="NADH-UBIQUINONE OXIDOREDUCTASE CHAIN 4"/>
    <property type="match status" value="1"/>
</dbReference>
<dbReference type="NCBIfam" id="TIGR01972">
    <property type="entry name" value="NDH_I_M"/>
    <property type="match status" value="1"/>
</dbReference>
<evidence type="ECO:0000256" key="4">
    <source>
        <dbReference type="ARBA" id="ARBA00022989"/>
    </source>
</evidence>
<evidence type="ECO:0000256" key="6">
    <source>
        <dbReference type="SAM" id="Phobius"/>
    </source>
</evidence>
<evidence type="ECO:0000313" key="8">
    <source>
        <dbReference type="EMBL" id="MFC7096626.1"/>
    </source>
</evidence>
<dbReference type="RefSeq" id="WP_276238910.1">
    <property type="nucleotide sequence ID" value="NZ_CP119989.1"/>
</dbReference>
<feature type="transmembrane region" description="Helical" evidence="6">
    <location>
        <begin position="256"/>
        <end position="276"/>
    </location>
</feature>
<reference evidence="8 9" key="1">
    <citation type="journal article" date="2019" name="Int. J. Syst. Evol. Microbiol.">
        <title>The Global Catalogue of Microorganisms (GCM) 10K type strain sequencing project: providing services to taxonomists for standard genome sequencing and annotation.</title>
        <authorList>
            <consortium name="The Broad Institute Genomics Platform"/>
            <consortium name="The Broad Institute Genome Sequencing Center for Infectious Disease"/>
            <person name="Wu L."/>
            <person name="Ma J."/>
        </authorList>
    </citation>
    <scope>NUCLEOTIDE SEQUENCE [LARGE SCALE GENOMIC DNA]</scope>
    <source>
        <strain evidence="8 9">DT55</strain>
    </source>
</reference>
<feature type="transmembrane region" description="Helical" evidence="6">
    <location>
        <begin position="28"/>
        <end position="45"/>
    </location>
</feature>
<evidence type="ECO:0000256" key="5">
    <source>
        <dbReference type="ARBA" id="ARBA00023136"/>
    </source>
</evidence>
<feature type="transmembrane region" description="Helical" evidence="6">
    <location>
        <begin position="138"/>
        <end position="155"/>
    </location>
</feature>
<dbReference type="AlphaFoldDB" id="A0ABD5X0C3"/>
<dbReference type="Pfam" id="PF00361">
    <property type="entry name" value="Proton_antipo_M"/>
    <property type="match status" value="1"/>
</dbReference>
<feature type="transmembrane region" description="Helical" evidence="6">
    <location>
        <begin position="466"/>
        <end position="487"/>
    </location>
</feature>
<protein>
    <submittedName>
        <fullName evidence="8">NuoM family protein</fullName>
    </submittedName>
</protein>
<evidence type="ECO:0000259" key="7">
    <source>
        <dbReference type="Pfam" id="PF00361"/>
    </source>
</evidence>
<dbReference type="InterPro" id="IPR001750">
    <property type="entry name" value="ND/Mrp_TM"/>
</dbReference>
<feature type="transmembrane region" description="Helical" evidence="6">
    <location>
        <begin position="114"/>
        <end position="132"/>
    </location>
</feature>
<comment type="subcellular location">
    <subcellularLocation>
        <location evidence="1">Membrane</location>
        <topology evidence="1">Multi-pass membrane protein</topology>
    </subcellularLocation>
</comment>
<feature type="transmembrane region" description="Helical" evidence="6">
    <location>
        <begin position="288"/>
        <end position="309"/>
    </location>
</feature>
<proteinExistence type="inferred from homology"/>
<dbReference type="Proteomes" id="UP001596388">
    <property type="component" value="Unassembled WGS sequence"/>
</dbReference>
<feature type="transmembrane region" description="Helical" evidence="6">
    <location>
        <begin position="6"/>
        <end position="21"/>
    </location>
</feature>
<keyword evidence="9" id="KW-1185">Reference proteome</keyword>
<name>A0ABD5X0C3_9EURY</name>
<feature type="transmembrane region" description="Helical" evidence="6">
    <location>
        <begin position="389"/>
        <end position="413"/>
    </location>
</feature>
<feature type="transmembrane region" description="Helical" evidence="6">
    <location>
        <begin position="84"/>
        <end position="107"/>
    </location>
</feature>
<evidence type="ECO:0000256" key="1">
    <source>
        <dbReference type="ARBA" id="ARBA00004141"/>
    </source>
</evidence>
<dbReference type="InterPro" id="IPR003918">
    <property type="entry name" value="NADH_UbQ_OxRdtase"/>
</dbReference>
<comment type="caution">
    <text evidence="8">The sequence shown here is derived from an EMBL/GenBank/DDBJ whole genome shotgun (WGS) entry which is preliminary data.</text>
</comment>
<keyword evidence="3 6" id="KW-0812">Transmembrane</keyword>
<dbReference type="PRINTS" id="PR01437">
    <property type="entry name" value="NUOXDRDTASE4"/>
</dbReference>
<evidence type="ECO:0000256" key="2">
    <source>
        <dbReference type="ARBA" id="ARBA00009025"/>
    </source>
</evidence>
<feature type="transmembrane region" description="Helical" evidence="6">
    <location>
        <begin position="425"/>
        <end position="445"/>
    </location>
</feature>
<feature type="transmembrane region" description="Helical" evidence="6">
    <location>
        <begin position="221"/>
        <end position="244"/>
    </location>
</feature>
<feature type="transmembrane region" description="Helical" evidence="6">
    <location>
        <begin position="316"/>
        <end position="335"/>
    </location>
</feature>
<dbReference type="GO" id="GO:0016020">
    <property type="term" value="C:membrane"/>
    <property type="evidence" value="ECO:0007669"/>
    <property type="project" value="UniProtKB-SubCell"/>
</dbReference>